<dbReference type="EMBL" id="BAABJX010000021">
    <property type="protein sequence ID" value="GAA4829451.1"/>
    <property type="molecule type" value="Genomic_DNA"/>
</dbReference>
<dbReference type="Pfam" id="PF09002">
    <property type="entry name" value="Card1_endonuc"/>
    <property type="match status" value="1"/>
</dbReference>
<dbReference type="Gene3D" id="3.40.50.10770">
    <property type="entry name" value="Hypothetical protein VC1899 like domain (Restriction endonuclease-like)"/>
    <property type="match status" value="1"/>
</dbReference>
<sequence length="369" mass="42587">MRILVSLVSAQTIPNVEFILQMKGKVDKYLFISTASMERDGNREWIMKAADISENQLLPTIVVNPVSFEDIEQKLSEQIDENHEYLVNITGGTKVMSLRVDHFFRDLQSSIFYLPGNGTYLQIHPGKGVKTFDLNVSLSVDQYLQSYGFDVESKSTPLLDFEYAQHFYNQYIEHQERYRTVLTELQRCRSKKNTTINKIQGLANFLEEVNFTPSNEGKLTKYEVRYLTGDWFEEYVYYRLLKEVGISEDYLGLGYQIKKADVPNEFDILFVHNNRLYAIECKTSIFTEVDGRQKSFIGEVLYKSDSLQKGFGLYTSTSIITVSDILDGEGKVLQPLKKHMERADLNRINVVAQRDLNESLAHKLGIRLN</sequence>
<protein>
    <submittedName>
        <fullName evidence="3">DUF1887 family CARF protein</fullName>
    </submittedName>
</protein>
<dbReference type="RefSeq" id="WP_345370296.1">
    <property type="nucleotide sequence ID" value="NZ_BAABJX010000021.1"/>
</dbReference>
<comment type="caution">
    <text evidence="3">The sequence shown here is derived from an EMBL/GenBank/DDBJ whole genome shotgun (WGS) entry which is preliminary data.</text>
</comment>
<organism evidence="3 4">
    <name type="scientific">Algivirga pacifica</name>
    <dbReference type="NCBI Taxonomy" id="1162670"/>
    <lineage>
        <taxon>Bacteria</taxon>
        <taxon>Pseudomonadati</taxon>
        <taxon>Bacteroidota</taxon>
        <taxon>Cytophagia</taxon>
        <taxon>Cytophagales</taxon>
        <taxon>Flammeovirgaceae</taxon>
        <taxon>Algivirga</taxon>
    </lineage>
</organism>
<evidence type="ECO:0000259" key="1">
    <source>
        <dbReference type="Pfam" id="PF09002"/>
    </source>
</evidence>
<keyword evidence="4" id="KW-1185">Reference proteome</keyword>
<proteinExistence type="predicted"/>
<dbReference type="InterPro" id="IPR011335">
    <property type="entry name" value="Restrct_endonuc-II-like"/>
</dbReference>
<dbReference type="SUPFAM" id="SSF52980">
    <property type="entry name" value="Restriction endonuclease-like"/>
    <property type="match status" value="1"/>
</dbReference>
<evidence type="ECO:0000259" key="2">
    <source>
        <dbReference type="Pfam" id="PF23400"/>
    </source>
</evidence>
<dbReference type="InterPro" id="IPR015093">
    <property type="entry name" value="Card1_endonucl_dom"/>
</dbReference>
<accession>A0ABP9D6I5</accession>
<reference evidence="4" key="1">
    <citation type="journal article" date="2019" name="Int. J. Syst. Evol. Microbiol.">
        <title>The Global Catalogue of Microorganisms (GCM) 10K type strain sequencing project: providing services to taxonomists for standard genome sequencing and annotation.</title>
        <authorList>
            <consortium name="The Broad Institute Genomics Platform"/>
            <consortium name="The Broad Institute Genome Sequencing Center for Infectious Disease"/>
            <person name="Wu L."/>
            <person name="Ma J."/>
        </authorList>
    </citation>
    <scope>NUCLEOTIDE SEQUENCE [LARGE SCALE GENOMIC DNA]</scope>
    <source>
        <strain evidence="4">JCM 18326</strain>
    </source>
</reference>
<name>A0ABP9D6I5_9BACT</name>
<dbReference type="InterPro" id="IPR056339">
    <property type="entry name" value="CARF_Card1"/>
</dbReference>
<gene>
    <name evidence="3" type="ORF">GCM10023331_13250</name>
</gene>
<evidence type="ECO:0000313" key="3">
    <source>
        <dbReference type="EMBL" id="GAA4829451.1"/>
    </source>
</evidence>
<evidence type="ECO:0000313" key="4">
    <source>
        <dbReference type="Proteomes" id="UP001500298"/>
    </source>
</evidence>
<dbReference type="InterPro" id="IPR011856">
    <property type="entry name" value="tRNA_endonuc-like_dom_sf"/>
</dbReference>
<dbReference type="Proteomes" id="UP001500298">
    <property type="component" value="Unassembled WGS sequence"/>
</dbReference>
<feature type="domain" description="Card1 CARF" evidence="2">
    <location>
        <begin position="3"/>
        <end position="143"/>
    </location>
</feature>
<dbReference type="Pfam" id="PF23400">
    <property type="entry name" value="CARF_Card1"/>
    <property type="match status" value="1"/>
</dbReference>
<dbReference type="Gene3D" id="3.40.1350.10">
    <property type="match status" value="1"/>
</dbReference>
<feature type="domain" description="Card1 endonuclease" evidence="1">
    <location>
        <begin position="221"/>
        <end position="321"/>
    </location>
</feature>